<name>A0A1A9F4T6_9GAMM</name>
<dbReference type="CDD" id="cd03216">
    <property type="entry name" value="ABC_Carb_Monos_I"/>
    <property type="match status" value="1"/>
</dbReference>
<dbReference type="AlphaFoldDB" id="A0A1A9F4T6"/>
<reference evidence="4 5" key="2">
    <citation type="journal article" date="2018" name="Int. J. Syst. Evol. Microbiol.">
        <title>Marinobacterium aestuarii sp. nov., a benzene-degrading marine bacterium isolated from estuary sediment.</title>
        <authorList>
            <person name="Bae S.S."/>
            <person name="Jung J."/>
            <person name="Chung D."/>
            <person name="Baek K."/>
        </authorList>
    </citation>
    <scope>NUCLEOTIDE SEQUENCE [LARGE SCALE GENOMIC DNA]</scope>
    <source>
        <strain evidence="4 5">ST58-10</strain>
    </source>
</reference>
<feature type="domain" description="ABC transporter" evidence="3">
    <location>
        <begin position="8"/>
        <end position="249"/>
    </location>
</feature>
<reference evidence="5" key="1">
    <citation type="submission" date="2016-05" db="EMBL/GenBank/DDBJ databases">
        <authorList>
            <person name="Baek K."/>
            <person name="Yang S.-J."/>
        </authorList>
    </citation>
    <scope>NUCLEOTIDE SEQUENCE [LARGE SCALE GENOMIC DNA]</scope>
    <source>
        <strain evidence="5">ST58-10</strain>
    </source>
</reference>
<dbReference type="InterPro" id="IPR003593">
    <property type="entry name" value="AAA+_ATPase"/>
</dbReference>
<dbReference type="Gene3D" id="3.40.50.300">
    <property type="entry name" value="P-loop containing nucleotide triphosphate hydrolases"/>
    <property type="match status" value="1"/>
</dbReference>
<dbReference type="KEGG" id="mars:A8C75_03285"/>
<dbReference type="PANTHER" id="PTHR43790">
    <property type="entry name" value="CARBOHYDRATE TRANSPORT ATP-BINDING PROTEIN MG119-RELATED"/>
    <property type="match status" value="1"/>
</dbReference>
<dbReference type="SUPFAM" id="SSF52540">
    <property type="entry name" value="P-loop containing nucleoside triphosphate hydrolases"/>
    <property type="match status" value="1"/>
</dbReference>
<dbReference type="STRING" id="1821621.A8C75_03285"/>
<accession>A0A1A9F4T6</accession>
<dbReference type="GO" id="GO:0016887">
    <property type="term" value="F:ATP hydrolysis activity"/>
    <property type="evidence" value="ECO:0007669"/>
    <property type="project" value="InterPro"/>
</dbReference>
<gene>
    <name evidence="4" type="ORF">A8C75_03285</name>
</gene>
<dbReference type="Proteomes" id="UP000078070">
    <property type="component" value="Chromosome"/>
</dbReference>
<proteinExistence type="predicted"/>
<keyword evidence="1" id="KW-0547">Nucleotide-binding</keyword>
<evidence type="ECO:0000256" key="2">
    <source>
        <dbReference type="ARBA" id="ARBA00022840"/>
    </source>
</evidence>
<evidence type="ECO:0000313" key="4">
    <source>
        <dbReference type="EMBL" id="ANG65082.1"/>
    </source>
</evidence>
<dbReference type="InterPro" id="IPR050107">
    <property type="entry name" value="ABC_carbohydrate_import_ATPase"/>
</dbReference>
<sequence>MTPNTPLIECKNVDLYFGQFHALKDVSLSLYGGELIGLVGDNGAGKTTLIRVLCGIHTPTSGEVYLDGNRVEEFEPANAIEFGIETIQQSVGLCDNLSIARNFYLGREPIKRRFGIPFLDFDKMREASTKVIRSFGLRENVSADDEVEALSGGERQSVKIGRAVEFKNRVVIMDEPTNHLSVREREHVNELAKSLRDQGLLVIYITHDIFQVHKLADRVIIMENGEKITDVRKDEMTADDLEQVIRQGGRVVEKAEVTV</sequence>
<dbReference type="PROSITE" id="PS50893">
    <property type="entry name" value="ABC_TRANSPORTER_2"/>
    <property type="match status" value="1"/>
</dbReference>
<evidence type="ECO:0000259" key="3">
    <source>
        <dbReference type="PROSITE" id="PS50893"/>
    </source>
</evidence>
<dbReference type="SMART" id="SM00382">
    <property type="entry name" value="AAA"/>
    <property type="match status" value="1"/>
</dbReference>
<dbReference type="InterPro" id="IPR003439">
    <property type="entry name" value="ABC_transporter-like_ATP-bd"/>
</dbReference>
<keyword evidence="5" id="KW-1185">Reference proteome</keyword>
<dbReference type="Pfam" id="PF00005">
    <property type="entry name" value="ABC_tran"/>
    <property type="match status" value="1"/>
</dbReference>
<dbReference type="GO" id="GO:0005524">
    <property type="term" value="F:ATP binding"/>
    <property type="evidence" value="ECO:0007669"/>
    <property type="project" value="UniProtKB-KW"/>
</dbReference>
<dbReference type="InterPro" id="IPR027417">
    <property type="entry name" value="P-loop_NTPase"/>
</dbReference>
<dbReference type="PANTHER" id="PTHR43790:SF8">
    <property type="entry name" value="SUGAR ABC TRANSPORTER ATP-BINDING PROTEIN"/>
    <property type="match status" value="1"/>
</dbReference>
<evidence type="ECO:0000256" key="1">
    <source>
        <dbReference type="ARBA" id="ARBA00022741"/>
    </source>
</evidence>
<keyword evidence="2" id="KW-0067">ATP-binding</keyword>
<protein>
    <submittedName>
        <fullName evidence="4">Ribonucleotide-diphosphate reductase subunit alpha</fullName>
    </submittedName>
</protein>
<evidence type="ECO:0000313" key="5">
    <source>
        <dbReference type="Proteomes" id="UP000078070"/>
    </source>
</evidence>
<organism evidence="4 5">
    <name type="scientific">Marinobacterium aestuarii</name>
    <dbReference type="NCBI Taxonomy" id="1821621"/>
    <lineage>
        <taxon>Bacteria</taxon>
        <taxon>Pseudomonadati</taxon>
        <taxon>Pseudomonadota</taxon>
        <taxon>Gammaproteobacteria</taxon>
        <taxon>Oceanospirillales</taxon>
        <taxon>Oceanospirillaceae</taxon>
        <taxon>Marinobacterium</taxon>
    </lineage>
</organism>
<dbReference type="OrthoDB" id="9776369at2"/>
<dbReference type="EMBL" id="CP015839">
    <property type="protein sequence ID" value="ANG65082.1"/>
    <property type="molecule type" value="Genomic_DNA"/>
</dbReference>